<dbReference type="Gene3D" id="3.20.20.80">
    <property type="entry name" value="Glycosidases"/>
    <property type="match status" value="1"/>
</dbReference>
<name>A0A1W5D4T8_9LECA</name>
<evidence type="ECO:0000256" key="2">
    <source>
        <dbReference type="ARBA" id="ARBA00007528"/>
    </source>
</evidence>
<keyword evidence="6" id="KW-0472">Membrane</keyword>
<evidence type="ECO:0000313" key="9">
    <source>
        <dbReference type="Proteomes" id="UP000192927"/>
    </source>
</evidence>
<evidence type="ECO:0000256" key="3">
    <source>
        <dbReference type="ARBA" id="ARBA00022729"/>
    </source>
</evidence>
<keyword evidence="6" id="KW-0336">GPI-anchor</keyword>
<keyword evidence="6" id="KW-0449">Lipoprotein</keyword>
<dbReference type="GO" id="GO:0005886">
    <property type="term" value="C:plasma membrane"/>
    <property type="evidence" value="ECO:0007669"/>
    <property type="project" value="UniProtKB-SubCell"/>
</dbReference>
<keyword evidence="3 6" id="KW-0732">Signal</keyword>
<evidence type="ECO:0000313" key="8">
    <source>
        <dbReference type="EMBL" id="SLM38051.1"/>
    </source>
</evidence>
<dbReference type="GO" id="GO:0042124">
    <property type="term" value="F:1,3-beta-glucanosyltransferase activity"/>
    <property type="evidence" value="ECO:0007669"/>
    <property type="project" value="TreeGrafter"/>
</dbReference>
<protein>
    <recommendedName>
        <fullName evidence="6">1,3-beta-glucanosyltransferase</fullName>
        <ecNumber evidence="6">2.4.1.-</ecNumber>
    </recommendedName>
</protein>
<evidence type="ECO:0000256" key="7">
    <source>
        <dbReference type="SAM" id="MobiDB-lite"/>
    </source>
</evidence>
<comment type="subcellular location">
    <subcellularLocation>
        <location evidence="1 6">Cell membrane</location>
        <topology evidence="1 6">Lipid-anchor</topology>
        <topology evidence="1 6">GPI-anchor</topology>
    </subcellularLocation>
</comment>
<proteinExistence type="inferred from homology"/>
<dbReference type="EC" id="2.4.1.-" evidence="6"/>
<dbReference type="AlphaFoldDB" id="A0A1W5D4T8"/>
<keyword evidence="8" id="KW-0378">Hydrolase</keyword>
<feature type="chain" id="PRO_5011820199" description="1,3-beta-glucanosyltransferase" evidence="6">
    <location>
        <begin position="23"/>
        <end position="903"/>
    </location>
</feature>
<feature type="region of interest" description="Disordered" evidence="7">
    <location>
        <begin position="384"/>
        <end position="408"/>
    </location>
</feature>
<dbReference type="Proteomes" id="UP000192927">
    <property type="component" value="Unassembled WGS sequence"/>
</dbReference>
<dbReference type="InterPro" id="IPR017853">
    <property type="entry name" value="GH"/>
</dbReference>
<dbReference type="SUPFAM" id="SSF51445">
    <property type="entry name" value="(Trans)glycosidases"/>
    <property type="match status" value="1"/>
</dbReference>
<dbReference type="GO" id="GO:0098552">
    <property type="term" value="C:side of membrane"/>
    <property type="evidence" value="ECO:0007669"/>
    <property type="project" value="UniProtKB-KW"/>
</dbReference>
<dbReference type="PANTHER" id="PTHR31468">
    <property type="entry name" value="1,3-BETA-GLUCANOSYLTRANSFERASE GAS1"/>
    <property type="match status" value="1"/>
</dbReference>
<evidence type="ECO:0000256" key="5">
    <source>
        <dbReference type="ARBA" id="ARBA00023180"/>
    </source>
</evidence>
<organism evidence="8 9">
    <name type="scientific">Lasallia pustulata</name>
    <dbReference type="NCBI Taxonomy" id="136370"/>
    <lineage>
        <taxon>Eukaryota</taxon>
        <taxon>Fungi</taxon>
        <taxon>Dikarya</taxon>
        <taxon>Ascomycota</taxon>
        <taxon>Pezizomycotina</taxon>
        <taxon>Lecanoromycetes</taxon>
        <taxon>OSLEUM clade</taxon>
        <taxon>Umbilicariomycetidae</taxon>
        <taxon>Umbilicariales</taxon>
        <taxon>Umbilicariaceae</taxon>
        <taxon>Lasallia</taxon>
    </lineage>
</organism>
<dbReference type="GO" id="GO:0016787">
    <property type="term" value="F:hydrolase activity"/>
    <property type="evidence" value="ECO:0007669"/>
    <property type="project" value="UniProtKB-KW"/>
</dbReference>
<feature type="compositionally biased region" description="Low complexity" evidence="7">
    <location>
        <begin position="384"/>
        <end position="399"/>
    </location>
</feature>
<dbReference type="InterPro" id="IPR004886">
    <property type="entry name" value="Glucanosyltransferase"/>
</dbReference>
<dbReference type="EMBL" id="FWEW01002174">
    <property type="protein sequence ID" value="SLM38051.1"/>
    <property type="molecule type" value="Genomic_DNA"/>
</dbReference>
<keyword evidence="9" id="KW-1185">Reference proteome</keyword>
<feature type="region of interest" description="Disordered" evidence="7">
    <location>
        <begin position="800"/>
        <end position="826"/>
    </location>
</feature>
<accession>A0A1W5D4T8</accession>
<evidence type="ECO:0000256" key="6">
    <source>
        <dbReference type="RuleBase" id="RU361209"/>
    </source>
</evidence>
<dbReference type="CDD" id="cd22997">
    <property type="entry name" value="GT_LH"/>
    <property type="match status" value="1"/>
</dbReference>
<reference evidence="9" key="1">
    <citation type="submission" date="2017-03" db="EMBL/GenBank/DDBJ databases">
        <authorList>
            <person name="Sharma R."/>
            <person name="Thines M."/>
        </authorList>
    </citation>
    <scope>NUCLEOTIDE SEQUENCE [LARGE SCALE GENOMIC DNA]</scope>
</reference>
<sequence length="903" mass="98565">MFSKTLLAAASIAAFGLSTVSAIPTISVVGSKFFTSDGHQFYIKGVAYQPGPDDPLINSDQCQLDAKAMQDLGANTIRVYHVDPSGNHDGCMSAFANAGIYLFVDLDTFTTQITQESPTWNQTQLTLFEKVLDAFQQYNNTAGVFVGNEVITMANGSDSSPYIKAAARDIKAYRNSKKYRNIPVGYSAADIAELRPMLQNYLACGSNTSESLDFFSLNAYEWCGSSSYTVSGYSMLEQNATGYNIPIFFSETGCNTVPPRTFEDQSAIFGSQMQDTWSGAIIYQWVEETNNYGLVSYGSATVTASVTSWPASGTPMPVSPDYQNLKSQWATLTPSGVALSAYSASASSLTPPTCPSSTPGGWLIDGNPPLPTVGQTLNRATGTGATATATTSSPSATATKKGNASGGKEMAEQVSWGIREAIHQKSLSGYRTPSSFSSPYASELASSEKPLLAPPYTTATGTKVPDHHGWTNTSFHLLVPASESNPNLCKTLLSSFLLDYPPPTLINYGKTFEGNGWDKGTHTGKIRGVYDYLRDAKQFKDDDLVLVIDGYDIWFQLPPEVMIKRYRSIVRAANERLRRQYGMISRKKPWEGDQVERVQMYSQKVVYGADKLCWPNPAEDPACAALPLSTLPIDVYGPQTDKDREGFLNRPRYLNSGTVIGPVADIRAIYERALQKVDEEDRGTIGDQFVFAEIFGEQEVQRQVTRSTSQGAGGRWLDWLSNALGTSPPFNDTMNNMTVVPGQRYEFGLGLDYESQLFQTMTHSASDVDFLFYNDTGHLNNLHETHHYASTRLLRLPSDIRHASPPAGRTHGPDDPDAAALTGSTPNVPALPGNTTWFTLPLATNVVVPSIPTLLHFNGDKSMLDSWWPKLWFQPFSRSLLRATDGGIDADVPVGDALGLREP</sequence>
<comment type="similarity">
    <text evidence="2 6">Belongs to the glycosyl hydrolase 72 family.</text>
</comment>
<evidence type="ECO:0000256" key="4">
    <source>
        <dbReference type="ARBA" id="ARBA00023157"/>
    </source>
</evidence>
<dbReference type="Pfam" id="PF03198">
    <property type="entry name" value="Glyco_hydro_72"/>
    <property type="match status" value="1"/>
</dbReference>
<dbReference type="FunFam" id="3.20.20.80:FF:000038">
    <property type="entry name" value="1,3-beta-glucanosyltransferase"/>
    <property type="match status" value="1"/>
</dbReference>
<dbReference type="GO" id="GO:0071970">
    <property type="term" value="P:fungal-type cell wall (1-&gt;3)-beta-D-glucan biosynthetic process"/>
    <property type="evidence" value="ECO:0007669"/>
    <property type="project" value="TreeGrafter"/>
</dbReference>
<keyword evidence="6" id="KW-0808">Transferase</keyword>
<evidence type="ECO:0000256" key="1">
    <source>
        <dbReference type="ARBA" id="ARBA00004609"/>
    </source>
</evidence>
<dbReference type="PANTHER" id="PTHR31468:SF8">
    <property type="entry name" value="1,3-BETA-GLUCANOSYLTRANSFERASE GAS2"/>
    <property type="match status" value="1"/>
</dbReference>
<dbReference type="GO" id="GO:0031505">
    <property type="term" value="P:fungal-type cell wall organization"/>
    <property type="evidence" value="ECO:0007669"/>
    <property type="project" value="TreeGrafter"/>
</dbReference>
<keyword evidence="4" id="KW-1015">Disulfide bond</keyword>
<feature type="signal peptide" evidence="6">
    <location>
        <begin position="1"/>
        <end position="22"/>
    </location>
</feature>
<comment type="function">
    <text evidence="6">Splits internally a 1,3-beta-glucan molecule and transfers the newly generated reducing end (the donor) to the non-reducing end of another 1,3-beta-glucan molecule (the acceptor) forming a 1,3-beta linkage, resulting in the elongation of 1,3-beta-glucan chains in the cell wall.</text>
</comment>
<keyword evidence="5" id="KW-0325">Glycoprotein</keyword>